<name>A0ACC1M9C4_9FUNG</name>
<dbReference type="Proteomes" id="UP001139981">
    <property type="component" value="Unassembled WGS sequence"/>
</dbReference>
<keyword evidence="2" id="KW-1185">Reference proteome</keyword>
<evidence type="ECO:0000313" key="1">
    <source>
        <dbReference type="EMBL" id="KAJ2900210.1"/>
    </source>
</evidence>
<sequence>MSTGSTNELLRAALNASSGGRVTSSSGRSSSGTKSSRKATPKSPRSVTASRDVSDDEQAFDDTASIASDDTWVINGNDDSSASSPTTEDFSNDGTDNSSLVTVDNWEELLQSGLDALGEKRVATRERGLATVARVMANVYVGEALEGRKLASLELLKRCARTSKSELEGMLALRGIALWFINFGVDAGPEYADARVYLKALARDHKSLHVRVMALAALGIASFVAGADYNDSAEMLRFVGDCFIHPDAATNEDDDEEAEEEDEDDEEVEREERQLPGVMRQALETYGLLMTVVAAASPRVAAQMFDRSFDAHLGALAADSVEVRLAAAQNFALVFAELSRAQPDSKFEFERQDELVATLTAIRHQSSKRHGRRDTHAQRLAVRGVLQTIESGEAPELKLAFHGRSVRFADWPMILRLHAFRSVLGGGINRHFVDNPLLGQVFDVVFDVTAEEFALNEARQVVSPNSVLAKARAVKMRKRREATNSARRFESGADSD</sequence>
<protein>
    <submittedName>
        <fullName evidence="1">Interferon- developmental regulator 1</fullName>
    </submittedName>
</protein>
<organism evidence="1 2">
    <name type="scientific">Coemansia aciculifera</name>
    <dbReference type="NCBI Taxonomy" id="417176"/>
    <lineage>
        <taxon>Eukaryota</taxon>
        <taxon>Fungi</taxon>
        <taxon>Fungi incertae sedis</taxon>
        <taxon>Zoopagomycota</taxon>
        <taxon>Kickxellomycotina</taxon>
        <taxon>Kickxellomycetes</taxon>
        <taxon>Kickxellales</taxon>
        <taxon>Kickxellaceae</taxon>
        <taxon>Coemansia</taxon>
    </lineage>
</organism>
<dbReference type="EMBL" id="JANBVB010000009">
    <property type="protein sequence ID" value="KAJ2900210.1"/>
    <property type="molecule type" value="Genomic_DNA"/>
</dbReference>
<evidence type="ECO:0000313" key="2">
    <source>
        <dbReference type="Proteomes" id="UP001139981"/>
    </source>
</evidence>
<reference evidence="1" key="1">
    <citation type="submission" date="2022-07" db="EMBL/GenBank/DDBJ databases">
        <title>Phylogenomic reconstructions and comparative analyses of Kickxellomycotina fungi.</title>
        <authorList>
            <person name="Reynolds N.K."/>
            <person name="Stajich J.E."/>
            <person name="Barry K."/>
            <person name="Grigoriev I.V."/>
            <person name="Crous P."/>
            <person name="Smith M.E."/>
        </authorList>
    </citation>
    <scope>NUCLEOTIDE SEQUENCE</scope>
    <source>
        <strain evidence="1">CBS 190363</strain>
    </source>
</reference>
<accession>A0ACC1M9C4</accession>
<gene>
    <name evidence="1" type="primary">IFRD1</name>
    <name evidence="1" type="ORF">IWW38_000630</name>
</gene>
<comment type="caution">
    <text evidence="1">The sequence shown here is derived from an EMBL/GenBank/DDBJ whole genome shotgun (WGS) entry which is preliminary data.</text>
</comment>
<proteinExistence type="predicted"/>